<evidence type="ECO:0000256" key="6">
    <source>
        <dbReference type="PROSITE-ProRule" id="PRU00169"/>
    </source>
</evidence>
<evidence type="ECO:0000313" key="10">
    <source>
        <dbReference type="Proteomes" id="UP000528457"/>
    </source>
</evidence>
<dbReference type="Gene3D" id="3.40.50.2300">
    <property type="match status" value="1"/>
</dbReference>
<dbReference type="InterPro" id="IPR027417">
    <property type="entry name" value="P-loop_NTPase"/>
</dbReference>
<organism evidence="9 10">
    <name type="scientific">Pseudoteredinibacter isoporae</name>
    <dbReference type="NCBI Taxonomy" id="570281"/>
    <lineage>
        <taxon>Bacteria</taxon>
        <taxon>Pseudomonadati</taxon>
        <taxon>Pseudomonadota</taxon>
        <taxon>Gammaproteobacteria</taxon>
        <taxon>Cellvibrionales</taxon>
        <taxon>Cellvibrionaceae</taxon>
        <taxon>Pseudoteredinibacter</taxon>
    </lineage>
</organism>
<dbReference type="Pfam" id="PF02954">
    <property type="entry name" value="HTH_8"/>
    <property type="match status" value="1"/>
</dbReference>
<dbReference type="InterPro" id="IPR025943">
    <property type="entry name" value="Sigma_54_int_dom_ATP-bd_2"/>
</dbReference>
<dbReference type="RefSeq" id="WP_166844829.1">
    <property type="nucleotide sequence ID" value="NZ_JAAONY010000002.1"/>
</dbReference>
<dbReference type="EMBL" id="JACHHT010000002">
    <property type="protein sequence ID" value="MBB6521815.1"/>
    <property type="molecule type" value="Genomic_DNA"/>
</dbReference>
<protein>
    <submittedName>
        <fullName evidence="9">DNA-binding NtrC family response regulator</fullName>
    </submittedName>
</protein>
<dbReference type="InterPro" id="IPR003593">
    <property type="entry name" value="AAA+_ATPase"/>
</dbReference>
<dbReference type="GO" id="GO:0005524">
    <property type="term" value="F:ATP binding"/>
    <property type="evidence" value="ECO:0007669"/>
    <property type="project" value="UniProtKB-KW"/>
</dbReference>
<dbReference type="Gene3D" id="1.10.10.60">
    <property type="entry name" value="Homeodomain-like"/>
    <property type="match status" value="1"/>
</dbReference>
<dbReference type="PRINTS" id="PR01590">
    <property type="entry name" value="HTHFIS"/>
</dbReference>
<dbReference type="GO" id="GO:0043565">
    <property type="term" value="F:sequence-specific DNA binding"/>
    <property type="evidence" value="ECO:0007669"/>
    <property type="project" value="InterPro"/>
</dbReference>
<dbReference type="PANTHER" id="PTHR32071:SF86">
    <property type="entry name" value="TWO COMPONENT SIGNAL TRANSDUCTION SYSTEM SIGMA54-DEPENDENT RESPONSE REGULATOR FIS FAMILY"/>
    <property type="match status" value="1"/>
</dbReference>
<dbReference type="AlphaFoldDB" id="A0A7X0JUS1"/>
<evidence type="ECO:0000259" key="7">
    <source>
        <dbReference type="PROSITE" id="PS50045"/>
    </source>
</evidence>
<evidence type="ECO:0000256" key="3">
    <source>
        <dbReference type="ARBA" id="ARBA00023015"/>
    </source>
</evidence>
<keyword evidence="4 9" id="KW-0238">DNA-binding</keyword>
<evidence type="ECO:0000256" key="2">
    <source>
        <dbReference type="ARBA" id="ARBA00022840"/>
    </source>
</evidence>
<reference evidence="9 10" key="1">
    <citation type="submission" date="2020-08" db="EMBL/GenBank/DDBJ databases">
        <title>Genomic Encyclopedia of Type Strains, Phase IV (KMG-IV): sequencing the most valuable type-strain genomes for metagenomic binning, comparative biology and taxonomic classification.</title>
        <authorList>
            <person name="Goeker M."/>
        </authorList>
    </citation>
    <scope>NUCLEOTIDE SEQUENCE [LARGE SCALE GENOMIC DNA]</scope>
    <source>
        <strain evidence="9 10">DSM 22368</strain>
    </source>
</reference>
<dbReference type="PROSITE" id="PS00688">
    <property type="entry name" value="SIGMA54_INTERACT_3"/>
    <property type="match status" value="1"/>
</dbReference>
<sequence>MILIVDDNPAIGEALSLLLELNDFQTVFVDCPEQALAAQQERSFQLVIQDMNFKADTSSGLEGQQLFYELRSRQPDLPIILMTAWTNLSMAVELVKAGAADYISKPWDDSKLLVTVRNLLEMSSLREENAQLHAEQEAQAQCREQVSEQLDSANLCGAVFLSPLMQRLMDMAVQVAPTDVPVLITGPNGSGKEKIAEVVQANSRRQEKPFVKVNVGALSADLMEAELFGAEKGAYTGADKVRIGRFESADGGTLFLDEMGNLSLEGQQKLLRVLQSGEFERVGSSQTRKVDVRVITATNEDLPAAIARGDFREDLYYRLNVIELKSPALNERSEDIIPLVKHFIQLAEPERTRALSAAAKAALQQYSWPGNVRELHNKVQRALLLQPKDELQVDDFDLADEHSVSISATELGLEDIQAALDAHGGVVARAARQLGISRQALYRRLAKADNE</sequence>
<dbReference type="PROSITE" id="PS50110">
    <property type="entry name" value="RESPONSE_REGULATORY"/>
    <property type="match status" value="1"/>
</dbReference>
<dbReference type="GO" id="GO:0000160">
    <property type="term" value="P:phosphorelay signal transduction system"/>
    <property type="evidence" value="ECO:0007669"/>
    <property type="project" value="InterPro"/>
</dbReference>
<dbReference type="PROSITE" id="PS00676">
    <property type="entry name" value="SIGMA54_INTERACT_2"/>
    <property type="match status" value="1"/>
</dbReference>
<evidence type="ECO:0000256" key="1">
    <source>
        <dbReference type="ARBA" id="ARBA00022741"/>
    </source>
</evidence>
<dbReference type="Pfam" id="PF00072">
    <property type="entry name" value="Response_reg"/>
    <property type="match status" value="1"/>
</dbReference>
<keyword evidence="2" id="KW-0067">ATP-binding</keyword>
<feature type="modified residue" description="4-aspartylphosphate" evidence="6">
    <location>
        <position position="50"/>
    </location>
</feature>
<dbReference type="SMART" id="SM00448">
    <property type="entry name" value="REC"/>
    <property type="match status" value="1"/>
</dbReference>
<dbReference type="InterPro" id="IPR002078">
    <property type="entry name" value="Sigma_54_int"/>
</dbReference>
<comment type="caution">
    <text evidence="9">The sequence shown here is derived from an EMBL/GenBank/DDBJ whole genome shotgun (WGS) entry which is preliminary data.</text>
</comment>
<keyword evidence="3" id="KW-0805">Transcription regulation</keyword>
<accession>A0A7X0JUS1</accession>
<dbReference type="SUPFAM" id="SSF52540">
    <property type="entry name" value="P-loop containing nucleoside triphosphate hydrolases"/>
    <property type="match status" value="1"/>
</dbReference>
<dbReference type="Gene3D" id="3.40.50.300">
    <property type="entry name" value="P-loop containing nucleotide triphosphate hydrolases"/>
    <property type="match status" value="1"/>
</dbReference>
<keyword evidence="5" id="KW-0804">Transcription</keyword>
<evidence type="ECO:0000313" key="9">
    <source>
        <dbReference type="EMBL" id="MBB6521815.1"/>
    </source>
</evidence>
<evidence type="ECO:0000259" key="8">
    <source>
        <dbReference type="PROSITE" id="PS50110"/>
    </source>
</evidence>
<dbReference type="InParanoid" id="A0A7X0JUS1"/>
<dbReference type="InterPro" id="IPR025944">
    <property type="entry name" value="Sigma_54_int_dom_CS"/>
</dbReference>
<dbReference type="Pfam" id="PF25601">
    <property type="entry name" value="AAA_lid_14"/>
    <property type="match status" value="1"/>
</dbReference>
<dbReference type="SUPFAM" id="SSF52172">
    <property type="entry name" value="CheY-like"/>
    <property type="match status" value="1"/>
</dbReference>
<evidence type="ECO:0000256" key="5">
    <source>
        <dbReference type="ARBA" id="ARBA00023163"/>
    </source>
</evidence>
<dbReference type="CDD" id="cd00009">
    <property type="entry name" value="AAA"/>
    <property type="match status" value="1"/>
</dbReference>
<gene>
    <name evidence="9" type="ORF">HNR48_002100</name>
</gene>
<keyword evidence="6" id="KW-0597">Phosphoprotein</keyword>
<dbReference type="InterPro" id="IPR011006">
    <property type="entry name" value="CheY-like_superfamily"/>
</dbReference>
<dbReference type="SUPFAM" id="SSF46689">
    <property type="entry name" value="Homeodomain-like"/>
    <property type="match status" value="1"/>
</dbReference>
<dbReference type="Proteomes" id="UP000528457">
    <property type="component" value="Unassembled WGS sequence"/>
</dbReference>
<dbReference type="GO" id="GO:0006355">
    <property type="term" value="P:regulation of DNA-templated transcription"/>
    <property type="evidence" value="ECO:0007669"/>
    <property type="project" value="InterPro"/>
</dbReference>
<keyword evidence="1" id="KW-0547">Nucleotide-binding</keyword>
<proteinExistence type="predicted"/>
<keyword evidence="10" id="KW-1185">Reference proteome</keyword>
<feature type="domain" description="Sigma-54 factor interaction" evidence="7">
    <location>
        <begin position="158"/>
        <end position="384"/>
    </location>
</feature>
<feature type="domain" description="Response regulatory" evidence="8">
    <location>
        <begin position="1"/>
        <end position="120"/>
    </location>
</feature>
<evidence type="ECO:0000256" key="4">
    <source>
        <dbReference type="ARBA" id="ARBA00023125"/>
    </source>
</evidence>
<dbReference type="InterPro" id="IPR001789">
    <property type="entry name" value="Sig_transdc_resp-reg_receiver"/>
</dbReference>
<dbReference type="InterPro" id="IPR009057">
    <property type="entry name" value="Homeodomain-like_sf"/>
</dbReference>
<dbReference type="InterPro" id="IPR002197">
    <property type="entry name" value="HTH_Fis"/>
</dbReference>
<dbReference type="SMART" id="SM00382">
    <property type="entry name" value="AAA"/>
    <property type="match status" value="1"/>
</dbReference>
<dbReference type="InterPro" id="IPR058031">
    <property type="entry name" value="AAA_lid_NorR"/>
</dbReference>
<name>A0A7X0JUS1_9GAMM</name>
<dbReference type="PANTHER" id="PTHR32071">
    <property type="entry name" value="TRANSCRIPTIONAL REGULATORY PROTEIN"/>
    <property type="match status" value="1"/>
</dbReference>
<dbReference type="FunFam" id="3.40.50.300:FF:000006">
    <property type="entry name" value="DNA-binding transcriptional regulator NtrC"/>
    <property type="match status" value="1"/>
</dbReference>
<dbReference type="Pfam" id="PF00158">
    <property type="entry name" value="Sigma54_activat"/>
    <property type="match status" value="1"/>
</dbReference>
<dbReference type="PROSITE" id="PS50045">
    <property type="entry name" value="SIGMA54_INTERACT_4"/>
    <property type="match status" value="1"/>
</dbReference>
<dbReference type="Gene3D" id="1.10.8.60">
    <property type="match status" value="1"/>
</dbReference>